<keyword evidence="1" id="KW-0732">Signal</keyword>
<dbReference type="EMBL" id="NBAG03000446">
    <property type="protein sequence ID" value="PNI23526.1"/>
    <property type="molecule type" value="Genomic_DNA"/>
</dbReference>
<evidence type="ECO:0000313" key="3">
    <source>
        <dbReference type="Proteomes" id="UP000236370"/>
    </source>
</evidence>
<dbReference type="Proteomes" id="UP000236370">
    <property type="component" value="Unassembled WGS sequence"/>
</dbReference>
<feature type="chain" id="PRO_5014458678" evidence="1">
    <location>
        <begin position="26"/>
        <end position="145"/>
    </location>
</feature>
<proteinExistence type="predicted"/>
<evidence type="ECO:0000256" key="1">
    <source>
        <dbReference type="SAM" id="SignalP"/>
    </source>
</evidence>
<name>A0A2J8JLA1_PANTR</name>
<comment type="caution">
    <text evidence="2">The sequence shown here is derived from an EMBL/GenBank/DDBJ whole genome shotgun (WGS) entry which is preliminary data.</text>
</comment>
<organism evidence="2 3">
    <name type="scientific">Pan troglodytes</name>
    <name type="common">Chimpanzee</name>
    <dbReference type="NCBI Taxonomy" id="9598"/>
    <lineage>
        <taxon>Eukaryota</taxon>
        <taxon>Metazoa</taxon>
        <taxon>Chordata</taxon>
        <taxon>Craniata</taxon>
        <taxon>Vertebrata</taxon>
        <taxon>Euteleostomi</taxon>
        <taxon>Mammalia</taxon>
        <taxon>Eutheria</taxon>
        <taxon>Euarchontoglires</taxon>
        <taxon>Primates</taxon>
        <taxon>Haplorrhini</taxon>
        <taxon>Catarrhini</taxon>
        <taxon>Hominidae</taxon>
        <taxon>Pan</taxon>
    </lineage>
</organism>
<reference evidence="2 3" key="1">
    <citation type="submission" date="2017-12" db="EMBL/GenBank/DDBJ databases">
        <title>High-resolution comparative analysis of great ape genomes.</title>
        <authorList>
            <person name="Pollen A."/>
            <person name="Hastie A."/>
            <person name="Hormozdiari F."/>
            <person name="Dougherty M."/>
            <person name="Liu R."/>
            <person name="Chaisson M."/>
            <person name="Hoppe E."/>
            <person name="Hill C."/>
            <person name="Pang A."/>
            <person name="Hillier L."/>
            <person name="Baker C."/>
            <person name="Armstrong J."/>
            <person name="Shendure J."/>
            <person name="Paten B."/>
            <person name="Wilson R."/>
            <person name="Chao H."/>
            <person name="Schneider V."/>
            <person name="Ventura M."/>
            <person name="Kronenberg Z."/>
            <person name="Murali S."/>
            <person name="Gordon D."/>
            <person name="Cantsilieris S."/>
            <person name="Munson K."/>
            <person name="Nelson B."/>
            <person name="Raja A."/>
            <person name="Underwood J."/>
            <person name="Diekhans M."/>
            <person name="Fiddes I."/>
            <person name="Haussler D."/>
            <person name="Eichler E."/>
        </authorList>
    </citation>
    <scope>NUCLEOTIDE SEQUENCE [LARGE SCALE GENOMIC DNA]</scope>
    <source>
        <strain evidence="2">Yerkes chimp pedigree #C0471</strain>
    </source>
</reference>
<evidence type="ECO:0000313" key="2">
    <source>
        <dbReference type="EMBL" id="PNI23526.1"/>
    </source>
</evidence>
<gene>
    <name evidence="2" type="ORF">CK820_G0046453</name>
</gene>
<sequence length="145" mass="15704">MVAWRSAFLVCLAFSLATLVQRGSGDFDDFNLEDAVKETSSVKHALGMYHKLDGLKQQNFILSLFWMLEVLYQGVGWAAFSLKGLGKNLSLTFPTSGGSRCSLVCGCITPISASVVTWCSPFCVSLLSLTKMLVSGFKAHLDNPG</sequence>
<accession>A0A2J8JLA1</accession>
<feature type="signal peptide" evidence="1">
    <location>
        <begin position="1"/>
        <end position="25"/>
    </location>
</feature>
<dbReference type="AlphaFoldDB" id="A0A2J8JLA1"/>
<protein>
    <submittedName>
        <fullName evidence="2">CD99L2 isoform 2</fullName>
    </submittedName>
</protein>